<evidence type="ECO:0000256" key="1">
    <source>
        <dbReference type="SAM" id="Phobius"/>
    </source>
</evidence>
<keyword evidence="3" id="KW-1185">Reference proteome</keyword>
<keyword evidence="1" id="KW-1133">Transmembrane helix</keyword>
<dbReference type="AlphaFoldDB" id="A0A147I9Q6"/>
<proteinExistence type="predicted"/>
<evidence type="ECO:0000313" key="2">
    <source>
        <dbReference type="EMBL" id="KTT76180.1"/>
    </source>
</evidence>
<gene>
    <name evidence="2" type="ORF">NS334_01730</name>
</gene>
<accession>A0A147I9Q6</accession>
<dbReference type="Proteomes" id="UP000074310">
    <property type="component" value="Unassembled WGS sequence"/>
</dbReference>
<comment type="caution">
    <text evidence="2">The sequence shown here is derived from an EMBL/GenBank/DDBJ whole genome shotgun (WGS) entry which is preliminary data.</text>
</comment>
<evidence type="ECO:0000313" key="3">
    <source>
        <dbReference type="Proteomes" id="UP000074310"/>
    </source>
</evidence>
<feature type="transmembrane region" description="Helical" evidence="1">
    <location>
        <begin position="53"/>
        <end position="70"/>
    </location>
</feature>
<dbReference type="PATRIC" id="fig|869719.3.peg.2018"/>
<keyword evidence="1" id="KW-0472">Membrane</keyword>
<name>A0A147I9Q6_9SPHN</name>
<feature type="transmembrane region" description="Helical" evidence="1">
    <location>
        <begin position="30"/>
        <end position="47"/>
    </location>
</feature>
<organism evidence="2 3">
    <name type="scientific">Sphingomonas endophytica</name>
    <dbReference type="NCBI Taxonomy" id="869719"/>
    <lineage>
        <taxon>Bacteria</taxon>
        <taxon>Pseudomonadati</taxon>
        <taxon>Pseudomonadota</taxon>
        <taxon>Alphaproteobacteria</taxon>
        <taxon>Sphingomonadales</taxon>
        <taxon>Sphingomonadaceae</taxon>
        <taxon>Sphingomonas</taxon>
    </lineage>
</organism>
<reference evidence="2 3" key="1">
    <citation type="journal article" date="2016" name="Front. Microbiol.">
        <title>Genomic Resource of Rice Seed Associated Bacteria.</title>
        <authorList>
            <person name="Midha S."/>
            <person name="Bansal K."/>
            <person name="Sharma S."/>
            <person name="Kumar N."/>
            <person name="Patil P.P."/>
            <person name="Chaudhry V."/>
            <person name="Patil P.B."/>
        </authorList>
    </citation>
    <scope>NUCLEOTIDE SEQUENCE [LARGE SCALE GENOMIC DNA]</scope>
    <source>
        <strain evidence="2 3">NS334</strain>
    </source>
</reference>
<dbReference type="EMBL" id="LDTB01000004">
    <property type="protein sequence ID" value="KTT76180.1"/>
    <property type="molecule type" value="Genomic_DNA"/>
</dbReference>
<protein>
    <submittedName>
        <fullName evidence="2">Uncharacterized protein</fullName>
    </submittedName>
</protein>
<sequence length="217" mass="23780">MALARVARERRRGGEMVPVRRRRARSRGNRTVKLVVAIGVLLTLAMLFGWSGFALVAVAAAIVALTVLVLRKRPAPVPTPEKIAQAELKTLPAQTARWLEAQRPALPAPAVTLVERLDRRLDTLAGQLATLDDDSPVAGEIRRLVGEQLPAFVADYARVPPTMRATPRNGKTPDQQLVEGLGVIEREMGDISARLAQGDLDALETKRRFLEVKYEGE</sequence>
<keyword evidence="1" id="KW-0812">Transmembrane</keyword>